<reference evidence="2" key="1">
    <citation type="submission" date="2021-01" db="EMBL/GenBank/DDBJ databases">
        <authorList>
            <person name="Corre E."/>
            <person name="Pelletier E."/>
            <person name="Niang G."/>
            <person name="Scheremetjew M."/>
            <person name="Finn R."/>
            <person name="Kale V."/>
            <person name="Holt S."/>
            <person name="Cochrane G."/>
            <person name="Meng A."/>
            <person name="Brown T."/>
            <person name="Cohen L."/>
        </authorList>
    </citation>
    <scope>NUCLEOTIDE SEQUENCE</scope>
    <source>
        <strain evidence="2">379</strain>
    </source>
</reference>
<evidence type="ECO:0000313" key="2">
    <source>
        <dbReference type="EMBL" id="CAE0582942.1"/>
    </source>
</evidence>
<keyword evidence="1" id="KW-1133">Transmembrane helix</keyword>
<gene>
    <name evidence="2" type="ORF">EHUX00137_LOCUS37662</name>
</gene>
<name>A0A6U8MKS2_EMIHU</name>
<evidence type="ECO:0000256" key="1">
    <source>
        <dbReference type="SAM" id="Phobius"/>
    </source>
</evidence>
<feature type="transmembrane region" description="Helical" evidence="1">
    <location>
        <begin position="100"/>
        <end position="120"/>
    </location>
</feature>
<organism evidence="2">
    <name type="scientific">Emiliania huxleyi</name>
    <name type="common">Coccolithophore</name>
    <name type="synonym">Pontosphaera huxleyi</name>
    <dbReference type="NCBI Taxonomy" id="2903"/>
    <lineage>
        <taxon>Eukaryota</taxon>
        <taxon>Haptista</taxon>
        <taxon>Haptophyta</taxon>
        <taxon>Prymnesiophyceae</taxon>
        <taxon>Isochrysidales</taxon>
        <taxon>Noelaerhabdaceae</taxon>
        <taxon>Emiliania</taxon>
    </lineage>
</organism>
<keyword evidence="1" id="KW-0812">Transmembrane</keyword>
<dbReference type="AlphaFoldDB" id="A0A6U8MKS2"/>
<sequence>MAPSTVDCLAGHLQPAIVGGGIFSALHVAQGFPLTPQLVGLNIGFLYAYGALTCPLEELSGRRSWTHNALAGGALGYIAFEQGLTGIPFGLERQFSMRRIPLATGAALVYGGLGGFLAIIQGKPL</sequence>
<keyword evidence="1" id="KW-0472">Membrane</keyword>
<dbReference type="EMBL" id="HBIR01048205">
    <property type="protein sequence ID" value="CAE0582942.1"/>
    <property type="molecule type" value="Transcribed_RNA"/>
</dbReference>
<protein>
    <submittedName>
        <fullName evidence="2">Uncharacterized protein</fullName>
    </submittedName>
</protein>
<accession>A0A6U8MKS2</accession>
<proteinExistence type="predicted"/>